<reference evidence="2 3" key="1">
    <citation type="submission" date="2021-01" db="EMBL/GenBank/DDBJ databases">
        <title>Roseomonas sp. nov, a bacterium isolated from an oil production mixture in Yumen Oilfield.</title>
        <authorList>
            <person name="Wu D."/>
        </authorList>
    </citation>
    <scope>NUCLEOTIDE SEQUENCE [LARGE SCALE GENOMIC DNA]</scope>
    <source>
        <strain evidence="2 3">ROY-5-3</strain>
    </source>
</reference>
<dbReference type="EMBL" id="JAERQM010000002">
    <property type="protein sequence ID" value="MBU8543600.1"/>
    <property type="molecule type" value="Genomic_DNA"/>
</dbReference>
<keyword evidence="3" id="KW-1185">Reference proteome</keyword>
<comment type="caution">
    <text evidence="2">The sequence shown here is derived from an EMBL/GenBank/DDBJ whole genome shotgun (WGS) entry which is preliminary data.</text>
</comment>
<keyword evidence="1" id="KW-0472">Membrane</keyword>
<accession>A0ABS6H4J5</accession>
<keyword evidence="1" id="KW-0812">Transmembrane</keyword>
<sequence>MDPGLRWMLVIGVVAPALWIALASADTLVPRLPMQELGIGLAAAIWVLESARYLRLQWRDLPLRPGFPGRKMPTDAIDMRLMAVPAATFLGALLMLGHLLLG</sequence>
<protein>
    <submittedName>
        <fullName evidence="2">Uncharacterized protein</fullName>
    </submittedName>
</protein>
<gene>
    <name evidence="2" type="ORF">JJQ90_07780</name>
</gene>
<proteinExistence type="predicted"/>
<feature type="transmembrane region" description="Helical" evidence="1">
    <location>
        <begin position="81"/>
        <end position="101"/>
    </location>
</feature>
<name>A0ABS6H4J5_9PROT</name>
<dbReference type="RefSeq" id="WP_216874113.1">
    <property type="nucleotide sequence ID" value="NZ_JAERQM010000002.1"/>
</dbReference>
<evidence type="ECO:0000313" key="2">
    <source>
        <dbReference type="EMBL" id="MBU8543600.1"/>
    </source>
</evidence>
<keyword evidence="1" id="KW-1133">Transmembrane helix</keyword>
<evidence type="ECO:0000256" key="1">
    <source>
        <dbReference type="SAM" id="Phobius"/>
    </source>
</evidence>
<organism evidence="2 3">
    <name type="scientific">Falsiroseomonas oleicola</name>
    <dbReference type="NCBI Taxonomy" id="2801474"/>
    <lineage>
        <taxon>Bacteria</taxon>
        <taxon>Pseudomonadati</taxon>
        <taxon>Pseudomonadota</taxon>
        <taxon>Alphaproteobacteria</taxon>
        <taxon>Acetobacterales</taxon>
        <taxon>Roseomonadaceae</taxon>
        <taxon>Falsiroseomonas</taxon>
    </lineage>
</organism>
<dbReference type="Proteomes" id="UP000689967">
    <property type="component" value="Unassembled WGS sequence"/>
</dbReference>
<evidence type="ECO:0000313" key="3">
    <source>
        <dbReference type="Proteomes" id="UP000689967"/>
    </source>
</evidence>